<dbReference type="EC" id="2.7.4.9" evidence="4"/>
<keyword evidence="1 8" id="KW-0489">Methyltransferase</keyword>
<keyword evidence="4" id="KW-0418">Kinase</keyword>
<dbReference type="EMBL" id="JAJVCN010000002">
    <property type="protein sequence ID" value="MCE7006935.1"/>
    <property type="molecule type" value="Genomic_DNA"/>
</dbReference>
<dbReference type="InterPro" id="IPR039430">
    <property type="entry name" value="Thymidylate_kin-like_dom"/>
</dbReference>
<comment type="caution">
    <text evidence="8">The sequence shown here is derived from an EMBL/GenBank/DDBJ whole genome shotgun (WGS) entry which is preliminary data.</text>
</comment>
<evidence type="ECO:0000256" key="2">
    <source>
        <dbReference type="ARBA" id="ARBA00022679"/>
    </source>
</evidence>
<accession>A0ABS8ZGN5</accession>
<feature type="region of interest" description="Disordered" evidence="5">
    <location>
        <begin position="196"/>
        <end position="264"/>
    </location>
</feature>
<feature type="compositionally biased region" description="Basic and acidic residues" evidence="5">
    <location>
        <begin position="202"/>
        <end position="212"/>
    </location>
</feature>
<dbReference type="InterPro" id="IPR027417">
    <property type="entry name" value="P-loop_NTPase"/>
</dbReference>
<feature type="domain" description="Methyltransferase" evidence="7">
    <location>
        <begin position="63"/>
        <end position="166"/>
    </location>
</feature>
<comment type="catalytic activity">
    <reaction evidence="4">
        <text>dTMP + ATP = dTDP + ADP</text>
        <dbReference type="Rhea" id="RHEA:13517"/>
        <dbReference type="ChEBI" id="CHEBI:30616"/>
        <dbReference type="ChEBI" id="CHEBI:58369"/>
        <dbReference type="ChEBI" id="CHEBI:63528"/>
        <dbReference type="ChEBI" id="CHEBI:456216"/>
        <dbReference type="EC" id="2.7.4.9"/>
    </reaction>
</comment>
<keyword evidence="4" id="KW-0547">Nucleotide-binding</keyword>
<keyword evidence="4" id="KW-0545">Nucleotide biosynthesis</keyword>
<feature type="domain" description="Thymidylate kinase-like" evidence="6">
    <location>
        <begin position="292"/>
        <end position="462"/>
    </location>
</feature>
<dbReference type="SUPFAM" id="SSF53335">
    <property type="entry name" value="S-adenosyl-L-methionine-dependent methyltransferases"/>
    <property type="match status" value="1"/>
</dbReference>
<evidence type="ECO:0000259" key="6">
    <source>
        <dbReference type="Pfam" id="PF02223"/>
    </source>
</evidence>
<dbReference type="RefSeq" id="WP_233728348.1">
    <property type="nucleotide sequence ID" value="NZ_JAJVCN010000002.1"/>
</dbReference>
<dbReference type="HAMAP" id="MF_00165">
    <property type="entry name" value="Thymidylate_kinase"/>
    <property type="match status" value="1"/>
</dbReference>
<evidence type="ECO:0000256" key="1">
    <source>
        <dbReference type="ARBA" id="ARBA00022603"/>
    </source>
</evidence>
<protein>
    <recommendedName>
        <fullName evidence="4">Thymidylate kinase</fullName>
        <ecNumber evidence="4">2.7.4.9</ecNumber>
    </recommendedName>
    <alternativeName>
        <fullName evidence="4">dTMP kinase</fullName>
    </alternativeName>
</protein>
<reference evidence="8 9" key="1">
    <citation type="submission" date="2021-12" db="EMBL/GenBank/DDBJ databases">
        <title>Genome sequence of Kibdelosporangium philippinense ATCC 49844.</title>
        <authorList>
            <person name="Fedorov E.A."/>
            <person name="Omeragic M."/>
            <person name="Shalygina K.F."/>
            <person name="Maclea K.S."/>
        </authorList>
    </citation>
    <scope>NUCLEOTIDE SEQUENCE [LARGE SCALE GENOMIC DNA]</scope>
    <source>
        <strain evidence="8 9">ATCC 49844</strain>
    </source>
</reference>
<dbReference type="Pfam" id="PF13649">
    <property type="entry name" value="Methyltransf_25"/>
    <property type="match status" value="1"/>
</dbReference>
<dbReference type="Proteomes" id="UP001521150">
    <property type="component" value="Unassembled WGS sequence"/>
</dbReference>
<evidence type="ECO:0000256" key="4">
    <source>
        <dbReference type="HAMAP-Rule" id="MF_00165"/>
    </source>
</evidence>
<dbReference type="Gene3D" id="3.40.50.300">
    <property type="entry name" value="P-loop containing nucleotide triphosphate hydrolases"/>
    <property type="match status" value="1"/>
</dbReference>
<organism evidence="8 9">
    <name type="scientific">Kibdelosporangium philippinense</name>
    <dbReference type="NCBI Taxonomy" id="211113"/>
    <lineage>
        <taxon>Bacteria</taxon>
        <taxon>Bacillati</taxon>
        <taxon>Actinomycetota</taxon>
        <taxon>Actinomycetes</taxon>
        <taxon>Pseudonocardiales</taxon>
        <taxon>Pseudonocardiaceae</taxon>
        <taxon>Kibdelosporangium</taxon>
    </lineage>
</organism>
<feature type="compositionally biased region" description="Low complexity" evidence="5">
    <location>
        <begin position="240"/>
        <end position="249"/>
    </location>
</feature>
<dbReference type="PANTHER" id="PTHR43464:SF19">
    <property type="entry name" value="UBIQUINONE BIOSYNTHESIS O-METHYLTRANSFERASE, MITOCHONDRIAL"/>
    <property type="match status" value="1"/>
</dbReference>
<evidence type="ECO:0000259" key="7">
    <source>
        <dbReference type="Pfam" id="PF13649"/>
    </source>
</evidence>
<proteinExistence type="inferred from homology"/>
<feature type="compositionally biased region" description="Basic residues" evidence="5">
    <location>
        <begin position="253"/>
        <end position="264"/>
    </location>
</feature>
<dbReference type="SUPFAM" id="SSF52540">
    <property type="entry name" value="P-loop containing nucleoside triphosphate hydrolases"/>
    <property type="match status" value="1"/>
</dbReference>
<dbReference type="PANTHER" id="PTHR43464">
    <property type="entry name" value="METHYLTRANSFERASE"/>
    <property type="match status" value="1"/>
</dbReference>
<keyword evidence="4" id="KW-0067">ATP-binding</keyword>
<dbReference type="Gene3D" id="3.40.50.150">
    <property type="entry name" value="Vaccinia Virus protein VP39"/>
    <property type="match status" value="1"/>
</dbReference>
<keyword evidence="3" id="KW-0949">S-adenosyl-L-methionine</keyword>
<dbReference type="Pfam" id="PF02223">
    <property type="entry name" value="Thymidylate_kin"/>
    <property type="match status" value="1"/>
</dbReference>
<dbReference type="InterPro" id="IPR041698">
    <property type="entry name" value="Methyltransf_25"/>
</dbReference>
<evidence type="ECO:0000256" key="3">
    <source>
        <dbReference type="ARBA" id="ARBA00022691"/>
    </source>
</evidence>
<comment type="function">
    <text evidence="4">Phosphorylation of dTMP to form dTDP in both de novo and salvage pathways of dTTP synthesis.</text>
</comment>
<feature type="compositionally biased region" description="Basic residues" evidence="5">
    <location>
        <begin position="228"/>
        <end position="237"/>
    </location>
</feature>
<name>A0ABS8ZGN5_9PSEU</name>
<dbReference type="InterPro" id="IPR018094">
    <property type="entry name" value="Thymidylate_kinase"/>
</dbReference>
<evidence type="ECO:0000313" key="8">
    <source>
        <dbReference type="EMBL" id="MCE7006935.1"/>
    </source>
</evidence>
<sequence length="507" mass="54420">MNAAQLPEQYATRPGTPMVGPYSTNQMDDFYHALGRGEAKASGLMNLLQHLIVAEQCAPDSRVLDVCCGRGLALPLLYRYAPKIARYVGLDISVDNLDEARERIEALRARYGDPFPVDLVECDVAQPWPALPSFDIALYTSALEHLPFELGAQSLRNTAAALAPGGVLYLSTPRSRRPPAAPAAVPRPCLRVVARRGRAGHRRDGPGHRERAGPAAARTGRPGDRAHGPLRGHRSHLVPRPGRTRAQGAAGRGLRRRRSRGRHGTALRLQEAIMTMSITTPIPGATPLWVSIEGINGVGKTSAARSVAATLGARGLLLDELTDQPGDTLPGLVIAALSAEGDPFLRTGHPVVETLALLALQVRKAERLAERDLAGVDVIIEDRAVDSVAVYQAAILCSQYSEASPEAVVRHVLSSLRRWRAFPDVTILLTGDPTVCAARFADRIGHPLVPPDVRVIEQIDALYRAAADDDPGRYTLVDVGDLSPQDTAAAVEDIVTTLLDRQAAHAS</sequence>
<gene>
    <name evidence="4" type="primary">tmk</name>
    <name evidence="8" type="ORF">LWC34_29510</name>
</gene>
<keyword evidence="2 4" id="KW-0808">Transferase</keyword>
<evidence type="ECO:0000313" key="9">
    <source>
        <dbReference type="Proteomes" id="UP001521150"/>
    </source>
</evidence>
<keyword evidence="9" id="KW-1185">Reference proteome</keyword>
<evidence type="ECO:0000256" key="5">
    <source>
        <dbReference type="SAM" id="MobiDB-lite"/>
    </source>
</evidence>
<dbReference type="InterPro" id="IPR029063">
    <property type="entry name" value="SAM-dependent_MTases_sf"/>
</dbReference>
<dbReference type="GO" id="GO:0008168">
    <property type="term" value="F:methyltransferase activity"/>
    <property type="evidence" value="ECO:0007669"/>
    <property type="project" value="UniProtKB-KW"/>
</dbReference>
<comment type="similarity">
    <text evidence="4">Belongs to the thymidylate kinase family.</text>
</comment>
<dbReference type="CDD" id="cd02440">
    <property type="entry name" value="AdoMet_MTases"/>
    <property type="match status" value="1"/>
</dbReference>
<dbReference type="GO" id="GO:0032259">
    <property type="term" value="P:methylation"/>
    <property type="evidence" value="ECO:0007669"/>
    <property type="project" value="UniProtKB-KW"/>
</dbReference>
<comment type="caution">
    <text evidence="4">Lacks conserved residue(s) required for the propagation of feature annotation.</text>
</comment>